<keyword evidence="2" id="KW-1185">Reference proteome</keyword>
<dbReference type="OrthoDB" id="1001062at2759"/>
<dbReference type="Proteomes" id="UP000593560">
    <property type="component" value="Unassembled WGS sequence"/>
</dbReference>
<sequence length="116" mass="13400">MLWGLDLGFVKDIVEGDTLSIIRKLKRDDEDKSKIGAFIRDGKGLKRRVQFCLQDGVLVFFREEVDRDRRREGFLFPFLFQGREFGSAANAQGFSGVFEEAPLMLRDLAAFLKKRH</sequence>
<evidence type="ECO:0000313" key="1">
    <source>
        <dbReference type="EMBL" id="MBA0819408.1"/>
    </source>
</evidence>
<comment type="caution">
    <text evidence="1">The sequence shown here is derived from an EMBL/GenBank/DDBJ whole genome shotgun (WGS) entry which is preliminary data.</text>
</comment>
<protein>
    <submittedName>
        <fullName evidence="1">Uncharacterized protein</fullName>
    </submittedName>
</protein>
<reference evidence="1 2" key="1">
    <citation type="journal article" date="2019" name="Genome Biol. Evol.">
        <title>Insights into the evolution of the New World diploid cottons (Gossypium, subgenus Houzingenia) based on genome sequencing.</title>
        <authorList>
            <person name="Grover C.E."/>
            <person name="Arick M.A. 2nd"/>
            <person name="Thrash A."/>
            <person name="Conover J.L."/>
            <person name="Sanders W.S."/>
            <person name="Peterson D.G."/>
            <person name="Frelichowski J.E."/>
            <person name="Scheffler J.A."/>
            <person name="Scheffler B.E."/>
            <person name="Wendel J.F."/>
        </authorList>
    </citation>
    <scope>NUCLEOTIDE SEQUENCE [LARGE SCALE GENOMIC DNA]</scope>
    <source>
        <strain evidence="1">0</strain>
        <tissue evidence="1">Leaf</tissue>
    </source>
</reference>
<proteinExistence type="predicted"/>
<evidence type="ECO:0000313" key="2">
    <source>
        <dbReference type="Proteomes" id="UP000593560"/>
    </source>
</evidence>
<dbReference type="AlphaFoldDB" id="A0A7J9IBY3"/>
<accession>A0A7J9IBY3</accession>
<organism evidence="1 2">
    <name type="scientific">Gossypium harknessii</name>
    <dbReference type="NCBI Taxonomy" id="34285"/>
    <lineage>
        <taxon>Eukaryota</taxon>
        <taxon>Viridiplantae</taxon>
        <taxon>Streptophyta</taxon>
        <taxon>Embryophyta</taxon>
        <taxon>Tracheophyta</taxon>
        <taxon>Spermatophyta</taxon>
        <taxon>Magnoliopsida</taxon>
        <taxon>eudicotyledons</taxon>
        <taxon>Gunneridae</taxon>
        <taxon>Pentapetalae</taxon>
        <taxon>rosids</taxon>
        <taxon>malvids</taxon>
        <taxon>Malvales</taxon>
        <taxon>Malvaceae</taxon>
        <taxon>Malvoideae</taxon>
        <taxon>Gossypium</taxon>
    </lineage>
</organism>
<name>A0A7J9IBY3_9ROSI</name>
<gene>
    <name evidence="1" type="ORF">Gohar_028217</name>
</gene>
<dbReference type="EMBL" id="JABFAD010329499">
    <property type="protein sequence ID" value="MBA0819408.1"/>
    <property type="molecule type" value="Genomic_DNA"/>
</dbReference>